<name>A0A4Y9LZK5_9BRAD</name>
<dbReference type="Proteomes" id="UP000297966">
    <property type="component" value="Unassembled WGS sequence"/>
</dbReference>
<accession>A0A4Y9LZK5</accession>
<comment type="caution">
    <text evidence="1">The sequence shown here is derived from an EMBL/GenBank/DDBJ whole genome shotgun (WGS) entry which is preliminary data.</text>
</comment>
<gene>
    <name evidence="1" type="ORF">E4K65_12675</name>
</gene>
<keyword evidence="2" id="KW-1185">Reference proteome</keyword>
<sequence length="96" mass="10171">MLKHLDQAGRVIVIGVRENDVGDIGRLGVIALNMLDDLVAGIGETAIDDVDKERAFLRGSPAKDDGVAVAIAGTQKIDLVRQGILPRSAALRGGRW</sequence>
<organism evidence="1 2">
    <name type="scientific">Bradyrhizobium niftali</name>
    <dbReference type="NCBI Taxonomy" id="2560055"/>
    <lineage>
        <taxon>Bacteria</taxon>
        <taxon>Pseudomonadati</taxon>
        <taxon>Pseudomonadota</taxon>
        <taxon>Alphaproteobacteria</taxon>
        <taxon>Hyphomicrobiales</taxon>
        <taxon>Nitrobacteraceae</taxon>
        <taxon>Bradyrhizobium</taxon>
    </lineage>
</organism>
<dbReference type="RefSeq" id="WP_135174437.1">
    <property type="nucleotide sequence ID" value="NZ_SPQT01000005.1"/>
</dbReference>
<evidence type="ECO:0000313" key="1">
    <source>
        <dbReference type="EMBL" id="TFV48265.1"/>
    </source>
</evidence>
<protein>
    <submittedName>
        <fullName evidence="1">Uncharacterized protein</fullName>
    </submittedName>
</protein>
<dbReference type="AlphaFoldDB" id="A0A4Y9LZK5"/>
<proteinExistence type="predicted"/>
<dbReference type="EMBL" id="SPQT01000005">
    <property type="protein sequence ID" value="TFV48265.1"/>
    <property type="molecule type" value="Genomic_DNA"/>
</dbReference>
<evidence type="ECO:0000313" key="2">
    <source>
        <dbReference type="Proteomes" id="UP000297966"/>
    </source>
</evidence>
<reference evidence="1 2" key="1">
    <citation type="submission" date="2019-03" db="EMBL/GenBank/DDBJ databases">
        <title>Bradyrhizobium diversity isolated from nodules of Chamaecrista fasciculata.</title>
        <authorList>
            <person name="Klepa M.S."/>
            <person name="Urquiaga M.O."/>
            <person name="Hungria M."/>
            <person name="Delamuta J.R."/>
        </authorList>
    </citation>
    <scope>NUCLEOTIDE SEQUENCE [LARGE SCALE GENOMIC DNA]</scope>
    <source>
        <strain evidence="1 2">CNPSo 3448</strain>
    </source>
</reference>